<feature type="domain" description="Putative endonuclease Z1" evidence="2">
    <location>
        <begin position="421"/>
        <end position="652"/>
    </location>
</feature>
<evidence type="ECO:0000313" key="4">
    <source>
        <dbReference type="Proteomes" id="UP000239576"/>
    </source>
</evidence>
<evidence type="ECO:0000259" key="2">
    <source>
        <dbReference type="Pfam" id="PF10593"/>
    </source>
</evidence>
<dbReference type="RefSeq" id="WP_106255081.1">
    <property type="nucleotide sequence ID" value="NZ_CAWNSW010000080.1"/>
</dbReference>
<dbReference type="AlphaFoldDB" id="A0A2T1EM15"/>
<accession>A0A2T1EM15</accession>
<protein>
    <submittedName>
        <fullName evidence="3">Endonuclease</fullName>
    </submittedName>
</protein>
<dbReference type="Pfam" id="PF10593">
    <property type="entry name" value="Z1"/>
    <property type="match status" value="1"/>
</dbReference>
<comment type="caution">
    <text evidence="3">The sequence shown here is derived from an EMBL/GenBank/DDBJ whole genome shotgun (WGS) entry which is preliminary data.</text>
</comment>
<reference evidence="3 4" key="2">
    <citation type="submission" date="2018-03" db="EMBL/GenBank/DDBJ databases">
        <title>The ancient ancestry and fast evolution of plastids.</title>
        <authorList>
            <person name="Moore K.R."/>
            <person name="Magnabosco C."/>
            <person name="Momper L."/>
            <person name="Gold D.A."/>
            <person name="Bosak T."/>
            <person name="Fournier G.P."/>
        </authorList>
    </citation>
    <scope>NUCLEOTIDE SEQUENCE [LARGE SCALE GENOMIC DNA]</scope>
    <source>
        <strain evidence="3 4">ULC18</strain>
    </source>
</reference>
<name>A0A2T1EM15_9CYAN</name>
<proteinExistence type="predicted"/>
<dbReference type="EMBL" id="PVWK01000017">
    <property type="protein sequence ID" value="PSB33718.1"/>
    <property type="molecule type" value="Genomic_DNA"/>
</dbReference>
<gene>
    <name evidence="3" type="ORF">C7B82_04350</name>
</gene>
<dbReference type="Proteomes" id="UP000239576">
    <property type="component" value="Unassembled WGS sequence"/>
</dbReference>
<keyword evidence="4" id="KW-1185">Reference proteome</keyword>
<reference evidence="4" key="1">
    <citation type="submission" date="2018-02" db="EMBL/GenBank/DDBJ databases">
        <authorList>
            <person name="Moore K."/>
            <person name="Momper L."/>
        </authorList>
    </citation>
    <scope>NUCLEOTIDE SEQUENCE [LARGE SCALE GENOMIC DNA]</scope>
    <source>
        <strain evidence="4">ULC18</strain>
    </source>
</reference>
<dbReference type="GO" id="GO:0004519">
    <property type="term" value="F:endonuclease activity"/>
    <property type="evidence" value="ECO:0007669"/>
    <property type="project" value="UniProtKB-KW"/>
</dbReference>
<organism evidence="3 4">
    <name type="scientific">Stenomitos frigidus ULC18</name>
    <dbReference type="NCBI Taxonomy" id="2107698"/>
    <lineage>
        <taxon>Bacteria</taxon>
        <taxon>Bacillati</taxon>
        <taxon>Cyanobacteriota</taxon>
        <taxon>Cyanophyceae</taxon>
        <taxon>Leptolyngbyales</taxon>
        <taxon>Leptolyngbyaceae</taxon>
        <taxon>Stenomitos</taxon>
    </lineage>
</organism>
<dbReference type="OrthoDB" id="436461at2"/>
<evidence type="ECO:0000313" key="3">
    <source>
        <dbReference type="EMBL" id="PSB33718.1"/>
    </source>
</evidence>
<keyword evidence="3" id="KW-0378">Hydrolase</keyword>
<dbReference type="InterPro" id="IPR018310">
    <property type="entry name" value="Put_endonuclease_Z1-dom"/>
</dbReference>
<feature type="region of interest" description="Disordered" evidence="1">
    <location>
        <begin position="833"/>
        <end position="858"/>
    </location>
</feature>
<keyword evidence="3" id="KW-0540">Nuclease</keyword>
<keyword evidence="3" id="KW-0255">Endonuclease</keyword>
<sequence>MSHSLEYEQALDFSLSILKHNDDVTDEVIRATVDLAIKMVSLQGNADNVDLEALSRDLQSRFNVRIGTGTILDGNDRRDWLPEKRDHIEWSFWKRYERYLREEKHWSPRIIRRVDELTDKVLERLEDPIRSGSWDRRGMVAGQVQSGKTANYTGLICKAADAGYRLIVVLAGMHNNLRSQTQLRLDEGFLGYNTRYRMTFDQSNLRVGVGALRGEKLHPVQSLTHSEDAGDFKLTIAKHSSIDLSAVPLLLVVKKQGSILRNLNRWLTGRYGEKDTKTQRLIIHDVPLLLIDDECDNASINTRDEDTNPTTINARIRELLHSFAQSSYVGYTATPFANIFINLNTSTEQHGDELFPRDFIINLPAPDNYIGPVRFFGLSADPEAGLEAQTGLPVIRYVEDYEDWIADKHKTDYVPGILPFSLKKALKSFIISCAVRMARGQEREHNSMLVHVTRFTEVQNKVRTQIDQEVRSLRQRLRYGDGASPDHLISELERLWNEDFVPTTEAIDDPEVPKNTWQEIKVYLEPAIQKIQVKTINGKAKDLLDYVENLDGLNVIAIGGDKLSRGLTLEGLTISYYLRASKMYDTLMQMGRWFGYRPKYLDLCRLYTTDELVEWYKHITVASEELRQEFDYMAMLDKTPAEFGLKVRTHPAGLAISNVGKIRDGKTLRVSYAGSISETVAFYKDPLKNRRNLEKFAQFLEECGKPNVAPTASSGDDYIWNNIHGTDIVKLLKNVETHRDSLRANSKLLADYINAQLAKDELRSWTVVLKSKRNFKPGETPIYGNIGEYKTGLYTRKSSKASNLDRYSIQRLVSPVDEGIDLSEEVRKRLREEMKQENGTAQKQVVEGEPSNPFRRERSPDRGLLLIYPLDPQDAGWSSEPPILGFAISFPGSTNASSVEYRVNNVYYSEEFGDEKEE</sequence>
<evidence type="ECO:0000256" key="1">
    <source>
        <dbReference type="SAM" id="MobiDB-lite"/>
    </source>
</evidence>